<reference evidence="2 3" key="1">
    <citation type="journal article" date="2014" name="ISME J.">
        <title>Candidatus Competibacter-lineage genomes retrieved from metagenomes reveal functional metabolic diversity.</title>
        <authorList>
            <person name="McIlroy S.J."/>
            <person name="Albertsen M."/>
            <person name="Andresen E.K."/>
            <person name="Saunders A.M."/>
            <person name="Kristiansen R."/>
            <person name="Stokholm-Bjerregaard M."/>
            <person name="Nielsen K.L."/>
            <person name="Nielsen P.H."/>
        </authorList>
    </citation>
    <scope>NUCLEOTIDE SEQUENCE [LARGE SCALE GENOMIC DNA]</scope>
    <source>
        <strain evidence="2 3">Run_B_J11</strain>
    </source>
</reference>
<dbReference type="EMBL" id="CBTK010000115">
    <property type="protein sequence ID" value="CDH45054.1"/>
    <property type="molecule type" value="Genomic_DNA"/>
</dbReference>
<dbReference type="AlphaFoldDB" id="A0A7U7GBJ2"/>
<feature type="region of interest" description="Disordered" evidence="1">
    <location>
        <begin position="137"/>
        <end position="156"/>
    </location>
</feature>
<dbReference type="Proteomes" id="UP000019184">
    <property type="component" value="Unassembled WGS sequence"/>
</dbReference>
<evidence type="ECO:0000313" key="2">
    <source>
        <dbReference type="EMBL" id="CDH45054.1"/>
    </source>
</evidence>
<keyword evidence="3" id="KW-1185">Reference proteome</keyword>
<accession>A0A7U7GBJ2</accession>
<proteinExistence type="predicted"/>
<protein>
    <submittedName>
        <fullName evidence="2">Uncharacterized protein</fullName>
    </submittedName>
</protein>
<name>A0A7U7GBJ2_9GAMM</name>
<evidence type="ECO:0000313" key="3">
    <source>
        <dbReference type="Proteomes" id="UP000019184"/>
    </source>
</evidence>
<organism evidence="2 3">
    <name type="scientific">Candidatus Contendobacter odensis Run_B_J11</name>
    <dbReference type="NCBI Taxonomy" id="1400861"/>
    <lineage>
        <taxon>Bacteria</taxon>
        <taxon>Pseudomonadati</taxon>
        <taxon>Pseudomonadota</taxon>
        <taxon>Gammaproteobacteria</taxon>
        <taxon>Candidatus Competibacteraceae</taxon>
        <taxon>Candidatus Contendibacter</taxon>
    </lineage>
</organism>
<comment type="caution">
    <text evidence="2">The sequence shown here is derived from an EMBL/GenBank/DDBJ whole genome shotgun (WGS) entry which is preliminary data.</text>
</comment>
<sequence>MIRLPLARDRQIPGLAEAARIATVYAAAVPRAVAVIVEKPGAVAEHTDLGLAIAIPVARRREIAGLTEGGTAIGNTPILLAVAIQKPFLVPERRTPSRLSAPPPSAGCASAVVRTRLGGLAAGQPTTVRGFHCGTPALARPDTHPKRNFPNRCLVE</sequence>
<evidence type="ECO:0000256" key="1">
    <source>
        <dbReference type="SAM" id="MobiDB-lite"/>
    </source>
</evidence>
<gene>
    <name evidence="2" type="ORF">BN874_2010018</name>
</gene>